<evidence type="ECO:0000313" key="1">
    <source>
        <dbReference type="EMBL" id="MSS32043.1"/>
    </source>
</evidence>
<evidence type="ECO:0000313" key="12">
    <source>
        <dbReference type="Proteomes" id="UP000468995"/>
    </source>
</evidence>
<evidence type="ECO:0000313" key="5">
    <source>
        <dbReference type="EMBL" id="RRE43945.1"/>
    </source>
</evidence>
<proteinExistence type="predicted"/>
<dbReference type="EMBL" id="MPYG04000161">
    <property type="protein sequence ID" value="ROG91367.1"/>
    <property type="molecule type" value="Genomic_DNA"/>
</dbReference>
<dbReference type="EMBL" id="VINI01000011">
    <property type="protein sequence ID" value="MSS32043.1"/>
    <property type="molecule type" value="Genomic_DNA"/>
</dbReference>
<evidence type="ECO:0000313" key="11">
    <source>
        <dbReference type="Proteomes" id="UP000294951"/>
    </source>
</evidence>
<reference evidence="8 9" key="6">
    <citation type="journal article" date="2019" name="Antimicrob. Agents Chemother.">
        <title>Applying Rapid Whole Genome Sequencing to Predict Phenotypic Antimicrobial Susceptibility Testing Results Among Carbapenem-Resistant Klebsiella pneumoniae Clinical Isolates.</title>
        <authorList>
            <person name="Tamma P.D."/>
            <person name="Fan Y."/>
            <person name="Bergman Y."/>
            <person name="Pertea G."/>
            <person name="Kazmi A."/>
            <person name="Lewis S."/>
            <person name="Carroll K.C."/>
            <person name="Schatz M.C."/>
            <person name="Timp W."/>
            <person name="Simner P.J."/>
        </authorList>
    </citation>
    <scope>NUCLEOTIDE SEQUENCE [LARGE SCALE GENOMIC DNA]</scope>
    <source>
        <strain evidence="6 9">KLPN_104</strain>
        <strain evidence="5 8">KLPN_33</strain>
    </source>
</reference>
<dbReference type="Proteomes" id="UP000468995">
    <property type="component" value="Unassembled WGS sequence"/>
</dbReference>
<reference evidence="4 10" key="4">
    <citation type="submission" date="2018-10" db="EMBL/GenBank/DDBJ databases">
        <authorList>
            <person name="Vanduin D."/>
            <person name="Fouts D."/>
            <person name="Wright M."/>
            <person name="Sutton G."/>
            <person name="Nguyen K."/>
            <person name="Kreiswirth B."/>
            <person name="Chen L."/>
            <person name="Rojas L."/>
            <person name="Hujer A."/>
            <person name="Hujer K."/>
            <person name="Bonomo R."/>
            <person name="Adams M."/>
        </authorList>
    </citation>
    <scope>NUCLEOTIDE SEQUENCE [LARGE SCALE GENOMIC DNA]</scope>
    <source>
        <strain evidence="4 10">CRK0165</strain>
    </source>
</reference>
<dbReference type="EMBL" id="RDAM01000001">
    <property type="protein sequence ID" value="RRF05909.1"/>
    <property type="molecule type" value="Genomic_DNA"/>
</dbReference>
<gene>
    <name evidence="4" type="ORF">BL124_00022905</name>
    <name evidence="2" type="ORF">DM078_05380</name>
    <name evidence="3" type="ORF">DW286_25475</name>
    <name evidence="7" type="ORF">E1814_17060</name>
    <name evidence="6" type="ORF">EAO17_06695</name>
    <name evidence="5" type="ORF">EAO28_22260</name>
    <name evidence="1" type="ORF">FME62_14825</name>
</gene>
<evidence type="ECO:0000313" key="3">
    <source>
        <dbReference type="EMBL" id="RDT85581.1"/>
    </source>
</evidence>
<evidence type="ECO:0000313" key="2">
    <source>
        <dbReference type="EMBL" id="RBZ25392.1"/>
    </source>
</evidence>
<dbReference type="Proteomes" id="UP000275975">
    <property type="component" value="Unassembled WGS sequence"/>
</dbReference>
<reference evidence="1 12" key="8">
    <citation type="submission" date="2019-07" db="EMBL/GenBank/DDBJ databases">
        <title>Genome sequence of OXA-232-producing Klebsiella pneumoniae ST23 from septicemic neonate.</title>
        <authorList>
            <person name="Mukherjee S."/>
            <person name="Naha S."/>
            <person name="Bhadury P."/>
            <person name="Basu S."/>
        </authorList>
    </citation>
    <scope>NUCLEOTIDE SEQUENCE [LARGE SCALE GENOMIC DNA]</scope>
    <source>
        <strain evidence="1 12">EN5275</strain>
    </source>
</reference>
<dbReference type="Proteomes" id="UP000283322">
    <property type="component" value="Unassembled WGS sequence"/>
</dbReference>
<dbReference type="AlphaFoldDB" id="A0A2I2DKG0"/>
<dbReference type="Proteomes" id="UP000253559">
    <property type="component" value="Unassembled WGS sequence"/>
</dbReference>
<evidence type="ECO:0000313" key="7">
    <source>
        <dbReference type="EMBL" id="TDJ98068.1"/>
    </source>
</evidence>
<reference evidence="6" key="5">
    <citation type="submission" date="2018-10" db="EMBL/GenBank/DDBJ databases">
        <authorList>
            <person name="Fan Y."/>
            <person name="Timp W."/>
            <person name="Bergman Y."/>
            <person name="Tamma P."/>
            <person name="Simner P."/>
        </authorList>
    </citation>
    <scope>NUCLEOTIDE SEQUENCE</scope>
    <source>
        <strain evidence="6">KLPN_104</strain>
    </source>
</reference>
<reference evidence="2" key="2">
    <citation type="submission" date="2018-07" db="EMBL/GenBank/DDBJ databases">
        <authorList>
            <person name="Martins R.C."/>
            <person name="Perdigao-Neto L.V."/>
            <person name="Costa S.F."/>
            <person name="Levin A.S.S."/>
        </authorList>
    </citation>
    <scope>NUCLEOTIDE SEQUENCE</scope>
    <source>
        <strain evidence="2">BC_5001</strain>
    </source>
</reference>
<name>A0A2I2DKG0_KLEPN</name>
<dbReference type="EMBL" id="QRCF01000041">
    <property type="protein sequence ID" value="RDT85581.1"/>
    <property type="molecule type" value="Genomic_DNA"/>
</dbReference>
<comment type="caution">
    <text evidence="4">The sequence shown here is derived from an EMBL/GenBank/DDBJ whole genome shotgun (WGS) entry which is preliminary data.</text>
</comment>
<dbReference type="EMBL" id="QOHW01000002">
    <property type="protein sequence ID" value="RBZ25392.1"/>
    <property type="molecule type" value="Genomic_DNA"/>
</dbReference>
<reference evidence="2" key="3">
    <citation type="submission" date="2018-08" db="EMBL/GenBank/DDBJ databases">
        <title>Klebsiella pneumoniae genome sequencing and assembly.</title>
        <authorList>
            <person name="Martins R.C.R."/>
            <person name="Perdigao-Neto L.V."/>
            <person name="Costa S.F."/>
            <person name="Levin A.S.S."/>
        </authorList>
    </citation>
    <scope>NUCLEOTIDE SEQUENCE</scope>
    <source>
        <strain evidence="2">BC_5001</strain>
    </source>
</reference>
<sequence length="59" mass="6675">MLPGINERLLPLTGGQPTAGQIRSRRICHLLAALRQSKSLRGLSSQLQIFFHCFVQTWQ</sequence>
<organism evidence="4 10">
    <name type="scientific">Klebsiella pneumoniae</name>
    <dbReference type="NCBI Taxonomy" id="573"/>
    <lineage>
        <taxon>Bacteria</taxon>
        <taxon>Pseudomonadati</taxon>
        <taxon>Pseudomonadota</taxon>
        <taxon>Gammaproteobacteria</taxon>
        <taxon>Enterobacterales</taxon>
        <taxon>Enterobacteriaceae</taxon>
        <taxon>Klebsiella/Raoultella group</taxon>
        <taxon>Klebsiella</taxon>
        <taxon>Klebsiella pneumoniae complex</taxon>
    </lineage>
</organism>
<dbReference type="Proteomes" id="UP000254657">
    <property type="component" value="Unassembled WGS sequence"/>
</dbReference>
<dbReference type="EMBL" id="RCZY01000002">
    <property type="protein sequence ID" value="RRE43945.1"/>
    <property type="molecule type" value="Genomic_DNA"/>
</dbReference>
<reference evidence="7 11" key="7">
    <citation type="submission" date="2019-03" db="EMBL/GenBank/DDBJ databases">
        <title>Multidrug-Resistant Klebsiella pneumoniae Clinical Bloodstream Isolates in Shanghai, China.</title>
        <authorList>
            <person name="Wang S."/>
        </authorList>
    </citation>
    <scope>NUCLEOTIDE SEQUENCE [LARGE SCALE GENOMIC DNA]</scope>
    <source>
        <strain evidence="7 11">RJ1071</strain>
    </source>
</reference>
<protein>
    <submittedName>
        <fullName evidence="4">Uncharacterized protein</fullName>
    </submittedName>
</protein>
<evidence type="ECO:0000313" key="9">
    <source>
        <dbReference type="Proteomes" id="UP000275975"/>
    </source>
</evidence>
<evidence type="ECO:0000313" key="8">
    <source>
        <dbReference type="Proteomes" id="UP000272440"/>
    </source>
</evidence>
<accession>A0A2I2DKG0</accession>
<dbReference type="Proteomes" id="UP000272440">
    <property type="component" value="Unassembled WGS sequence"/>
</dbReference>
<dbReference type="Proteomes" id="UP000294951">
    <property type="component" value="Unassembled WGS sequence"/>
</dbReference>
<dbReference type="EMBL" id="SMTN01000016">
    <property type="protein sequence ID" value="TDJ98068.1"/>
    <property type="molecule type" value="Genomic_DNA"/>
</dbReference>
<reference evidence="3" key="1">
    <citation type="submission" date="2018-07" db="EMBL/GenBank/DDBJ databases">
        <title>Draft genome sequence of Klebsiella pneumoniae K293.</title>
        <authorList>
            <person name="He F."/>
        </authorList>
    </citation>
    <scope>NUCLEOTIDE SEQUENCE</scope>
    <source>
        <strain evidence="3">K293</strain>
    </source>
</reference>
<evidence type="ECO:0000313" key="4">
    <source>
        <dbReference type="EMBL" id="ROG91367.1"/>
    </source>
</evidence>
<evidence type="ECO:0000313" key="6">
    <source>
        <dbReference type="EMBL" id="RRF05909.1"/>
    </source>
</evidence>
<evidence type="ECO:0000313" key="10">
    <source>
        <dbReference type="Proteomes" id="UP000283322"/>
    </source>
</evidence>